<feature type="compositionally biased region" description="Low complexity" evidence="1">
    <location>
        <begin position="412"/>
        <end position="433"/>
    </location>
</feature>
<dbReference type="GO" id="GO:0001181">
    <property type="term" value="F:RNA polymerase I general transcription initiation factor activity"/>
    <property type="evidence" value="ECO:0007669"/>
    <property type="project" value="TreeGrafter"/>
</dbReference>
<dbReference type="InterPro" id="IPR039601">
    <property type="entry name" value="Rrn5"/>
</dbReference>
<comment type="caution">
    <text evidence="2">The sequence shown here is derived from an EMBL/GenBank/DDBJ whole genome shotgun (WGS) entry which is preliminary data.</text>
</comment>
<sequence>MSSRSQSAESHETIKTEHGEVFLGEEKTSTDNGRAGQTNSARADDTHGDGPDVRKGSGRRYRDLINLAISEVAETSRPPDEPLGPSQVGASYWTSLEKELLFCTLQKTGRTNLRALRRAIETKTEAEIGVYLALLGDGLDETAFNRSRKEEYLHVPAAFEIDRELEARLDDAADSLRRKIELRDDDQEQERYGDDWLVDEKLAAHIESQIEVLEDVADSAQQPVSASGVQGTQSDVQPAYELLSPAIMLHLSSTLFMNASLGSEQNWRELLPSDGSLDGPAMYRTAFEDLHNLVVSLTRRLVQASLYQASSRLRANDASRTNWHPSADVREVDVRSVVDILGVRPSCGSYWTSFPERSGMDVYTGIKKYRDGRQTSKNGVQLTPHEIRFELSGGSALLPNVNADDERAEVTLSDYDSDDLTSTSSSDSASVSDAYDDEGSDDQKDQVLIFSMDEHRVSAKRKRQQSPSALLETETLYLEHIDQEASKEEQNRLLQLLGEAPTRLLATSEVPARPSILFNDSNTPGTWTEKTRFQSLWERNDGEVPESAFVAMGVAGVAGREKRRKLLGKSTAVESGMESAKAEATDDDEEDERAVEEDGEEDGDEDGEEDGEEDGHVDDA</sequence>
<reference evidence="2" key="1">
    <citation type="submission" date="2023-08" db="EMBL/GenBank/DDBJ databases">
        <title>Black Yeasts Isolated from many extreme environments.</title>
        <authorList>
            <person name="Coleine C."/>
            <person name="Stajich J.E."/>
            <person name="Selbmann L."/>
        </authorList>
    </citation>
    <scope>NUCLEOTIDE SEQUENCE</scope>
    <source>
        <strain evidence="2">CCFEE 5401</strain>
    </source>
</reference>
<gene>
    <name evidence="2" type="ORF">LTR62_004303</name>
</gene>
<feature type="region of interest" description="Disordered" evidence="1">
    <location>
        <begin position="1"/>
        <end position="57"/>
    </location>
</feature>
<accession>A0AAN7TES7</accession>
<dbReference type="EMBL" id="JAVRRL010000031">
    <property type="protein sequence ID" value="KAK5112340.1"/>
    <property type="molecule type" value="Genomic_DNA"/>
</dbReference>
<dbReference type="GO" id="GO:0042790">
    <property type="term" value="P:nucleolar large rRNA transcription by RNA polymerase I"/>
    <property type="evidence" value="ECO:0007669"/>
    <property type="project" value="InterPro"/>
</dbReference>
<proteinExistence type="predicted"/>
<dbReference type="GO" id="GO:0006361">
    <property type="term" value="P:transcription initiation at RNA polymerase I promoter"/>
    <property type="evidence" value="ECO:0007669"/>
    <property type="project" value="TreeGrafter"/>
</dbReference>
<feature type="region of interest" description="Disordered" evidence="1">
    <location>
        <begin position="412"/>
        <end position="443"/>
    </location>
</feature>
<protein>
    <submittedName>
        <fullName evidence="2">Uncharacterized protein</fullName>
    </submittedName>
</protein>
<feature type="compositionally biased region" description="Basic and acidic residues" evidence="1">
    <location>
        <begin position="9"/>
        <end position="29"/>
    </location>
</feature>
<dbReference type="PANTHER" id="PTHR28079">
    <property type="entry name" value="RNA POLYMERASE I-SPECIFIC TRANSCRIPTION INITIATION FACTOR RRN5"/>
    <property type="match status" value="1"/>
</dbReference>
<name>A0AAN7TES7_9PEZI</name>
<dbReference type="AlphaFoldDB" id="A0AAN7TES7"/>
<dbReference type="GO" id="GO:0000182">
    <property type="term" value="F:rDNA binding"/>
    <property type="evidence" value="ECO:0007669"/>
    <property type="project" value="TreeGrafter"/>
</dbReference>
<evidence type="ECO:0000313" key="3">
    <source>
        <dbReference type="Proteomes" id="UP001310890"/>
    </source>
</evidence>
<organism evidence="2 3">
    <name type="scientific">Meristemomyces frigidus</name>
    <dbReference type="NCBI Taxonomy" id="1508187"/>
    <lineage>
        <taxon>Eukaryota</taxon>
        <taxon>Fungi</taxon>
        <taxon>Dikarya</taxon>
        <taxon>Ascomycota</taxon>
        <taxon>Pezizomycotina</taxon>
        <taxon>Dothideomycetes</taxon>
        <taxon>Dothideomycetidae</taxon>
        <taxon>Mycosphaerellales</taxon>
        <taxon>Teratosphaeriaceae</taxon>
        <taxon>Meristemomyces</taxon>
    </lineage>
</organism>
<feature type="compositionally biased region" description="Acidic residues" evidence="1">
    <location>
        <begin position="585"/>
        <end position="620"/>
    </location>
</feature>
<dbReference type="PANTHER" id="PTHR28079:SF1">
    <property type="entry name" value="RNA POLYMERASE I-SPECIFIC TRANSCRIPTION INITIATION FACTOR RRN5"/>
    <property type="match status" value="1"/>
</dbReference>
<evidence type="ECO:0000313" key="2">
    <source>
        <dbReference type="EMBL" id="KAK5112340.1"/>
    </source>
</evidence>
<evidence type="ECO:0000256" key="1">
    <source>
        <dbReference type="SAM" id="MobiDB-lite"/>
    </source>
</evidence>
<dbReference type="GO" id="GO:0000500">
    <property type="term" value="C:RNA polymerase I upstream activating factor complex"/>
    <property type="evidence" value="ECO:0007669"/>
    <property type="project" value="InterPro"/>
</dbReference>
<dbReference type="Proteomes" id="UP001310890">
    <property type="component" value="Unassembled WGS sequence"/>
</dbReference>
<feature type="compositionally biased region" description="Polar residues" evidence="1">
    <location>
        <begin position="30"/>
        <end position="41"/>
    </location>
</feature>
<feature type="region of interest" description="Disordered" evidence="1">
    <location>
        <begin position="568"/>
        <end position="620"/>
    </location>
</feature>
<feature type="compositionally biased region" description="Basic and acidic residues" evidence="1">
    <location>
        <begin position="42"/>
        <end position="57"/>
    </location>
</feature>